<protein>
    <recommendedName>
        <fullName evidence="3">Glycosyltransferase</fullName>
    </recommendedName>
</protein>
<name>A0A3N0WW45_9FLAO</name>
<reference evidence="2" key="1">
    <citation type="submission" date="2018-11" db="EMBL/GenBank/DDBJ databases">
        <title>Proposal to divide the Flavobacteriaceae and reorganize its genera based on Amino Acid Identity values calculated from whole genome sequences.</title>
        <authorList>
            <person name="Nicholson A.C."/>
            <person name="Gulvik C.A."/>
            <person name="Whitney A.M."/>
            <person name="Humrighouse B.W."/>
            <person name="Bell M."/>
            <person name="Holmes B."/>
            <person name="Steigerwalt A."/>
            <person name="Villarma A."/>
            <person name="Sheth M."/>
            <person name="Batra D."/>
            <person name="Pryor J."/>
            <person name="Bernardet J.-F."/>
            <person name="Hugo C."/>
            <person name="Kampfer P."/>
            <person name="Newman J."/>
            <person name="Mcquiston J.R."/>
        </authorList>
    </citation>
    <scope>NUCLEOTIDE SEQUENCE [LARGE SCALE GENOMIC DNA]</scope>
    <source>
        <strain evidence="2">H3056</strain>
    </source>
</reference>
<dbReference type="RefSeq" id="WP_123265776.1">
    <property type="nucleotide sequence ID" value="NZ_RJUG01000003.1"/>
</dbReference>
<dbReference type="SUPFAM" id="SSF53756">
    <property type="entry name" value="UDP-Glycosyltransferase/glycogen phosphorylase"/>
    <property type="match status" value="1"/>
</dbReference>
<dbReference type="OrthoDB" id="9813214at2"/>
<gene>
    <name evidence="1" type="ORF">EGI11_07225</name>
</gene>
<accession>A0A3N0WW45</accession>
<dbReference type="EMBL" id="RJUG01000003">
    <property type="protein sequence ID" value="ROI09195.1"/>
    <property type="molecule type" value="Genomic_DNA"/>
</dbReference>
<dbReference type="Gene3D" id="3.40.50.2000">
    <property type="entry name" value="Glycogen Phosphorylase B"/>
    <property type="match status" value="1"/>
</dbReference>
<dbReference type="AlphaFoldDB" id="A0A3N0WW45"/>
<proteinExistence type="predicted"/>
<evidence type="ECO:0000313" key="1">
    <source>
        <dbReference type="EMBL" id="ROI09195.1"/>
    </source>
</evidence>
<sequence>MDNKEIVVLHKTSVSDFPPILSLLRYLKKNGYRVHLVLGYERTEVMRQELHEMCETLHITDIVPSKNKILYWLKIRRTFWRIINENNYTSKLIWLPAADTTLALGSKLLNCNYVLNLYELFDDEPLYLKRLKKFALKAKMVICSNDERAHILRVWWKLPQTPKVILNKPYTGICGRNLPLPKDIEDKIRTLDGTKIIIYQGMIRPERDLEGLCIVLTERPEFSLIVMGPETPYLQKLIAINRAILYIPFVAPPYHLHITSHAHIGVLSYNHSSLNNIFCAPNKLWEFSNFELPMLGNKIPGLYNTIELNKMGRCADFNDRDSINSALSDILENYDTFAENALEYYNSYEYDVELSRILSKLG</sequence>
<comment type="caution">
    <text evidence="1">The sequence shown here is derived from an EMBL/GenBank/DDBJ whole genome shotgun (WGS) entry which is preliminary data.</text>
</comment>
<evidence type="ECO:0008006" key="3">
    <source>
        <dbReference type="Google" id="ProtNLM"/>
    </source>
</evidence>
<reference evidence="2" key="2">
    <citation type="submission" date="2018-11" db="EMBL/GenBank/DDBJ databases">
        <title>Proposal to divide the Flavobacteriaceae and reorganize its genera based on Amino Acid Identity values calculated from whole genome sequences.</title>
        <authorList>
            <person name="Nicholson A.C."/>
            <person name="Gulvik C.A."/>
            <person name="Whitney A.M."/>
            <person name="Humrighouse B.W."/>
            <person name="Bell M."/>
            <person name="Holmens B."/>
            <person name="Steigerwalt A."/>
            <person name="Villarma A."/>
            <person name="Sheth M."/>
            <person name="Batra D."/>
            <person name="Pryor J."/>
            <person name="Bernardet J.-F."/>
            <person name="Hugo C."/>
            <person name="Kampfer P."/>
            <person name="Newman J."/>
            <person name="Mcquiston J.R."/>
        </authorList>
    </citation>
    <scope>NUCLEOTIDE SEQUENCE [LARGE SCALE GENOMIC DNA]</scope>
    <source>
        <strain evidence="2">H3056</strain>
    </source>
</reference>
<dbReference type="Proteomes" id="UP000270224">
    <property type="component" value="Unassembled WGS sequence"/>
</dbReference>
<evidence type="ECO:0000313" key="2">
    <source>
        <dbReference type="Proteomes" id="UP000270224"/>
    </source>
</evidence>
<organism evidence="1 2">
    <name type="scientific">Kaistella daneshvariae</name>
    <dbReference type="NCBI Taxonomy" id="2487074"/>
    <lineage>
        <taxon>Bacteria</taxon>
        <taxon>Pseudomonadati</taxon>
        <taxon>Bacteroidota</taxon>
        <taxon>Flavobacteriia</taxon>
        <taxon>Flavobacteriales</taxon>
        <taxon>Weeksellaceae</taxon>
        <taxon>Chryseobacterium group</taxon>
        <taxon>Kaistella</taxon>
    </lineage>
</organism>